<evidence type="ECO:0000313" key="2">
    <source>
        <dbReference type="Proteomes" id="UP000033934"/>
    </source>
</evidence>
<gene>
    <name evidence="1" type="ORF">UT11_C0030G0011</name>
</gene>
<organism evidence="1 2">
    <name type="scientific">Berkelbacteria bacterium GW2011_GWA2_38_9</name>
    <dbReference type="NCBI Taxonomy" id="1618334"/>
    <lineage>
        <taxon>Bacteria</taxon>
        <taxon>Candidatus Berkelbacteria</taxon>
    </lineage>
</organism>
<dbReference type="EMBL" id="LBVO01000030">
    <property type="protein sequence ID" value="KKQ89276.1"/>
    <property type="molecule type" value="Genomic_DNA"/>
</dbReference>
<sequence>MIMIKVKSQLEISNQLDRIEGLLLHIFKREEDLSENDVLEMLKEGDDEYRRGETIEFDELIRTEFPHLVKK</sequence>
<accession>A0A0G0PIW7</accession>
<name>A0A0G0PIW7_9BACT</name>
<comment type="caution">
    <text evidence="1">The sequence shown here is derived from an EMBL/GenBank/DDBJ whole genome shotgun (WGS) entry which is preliminary data.</text>
</comment>
<reference evidence="1 2" key="1">
    <citation type="journal article" date="2015" name="Nature">
        <title>rRNA introns, odd ribosomes, and small enigmatic genomes across a large radiation of phyla.</title>
        <authorList>
            <person name="Brown C.T."/>
            <person name="Hug L.A."/>
            <person name="Thomas B.C."/>
            <person name="Sharon I."/>
            <person name="Castelle C.J."/>
            <person name="Singh A."/>
            <person name="Wilkins M.J."/>
            <person name="Williams K.H."/>
            <person name="Banfield J.F."/>
        </authorList>
    </citation>
    <scope>NUCLEOTIDE SEQUENCE [LARGE SCALE GENOMIC DNA]</scope>
</reference>
<dbReference type="Proteomes" id="UP000033934">
    <property type="component" value="Unassembled WGS sequence"/>
</dbReference>
<evidence type="ECO:0000313" key="1">
    <source>
        <dbReference type="EMBL" id="KKQ89276.1"/>
    </source>
</evidence>
<proteinExistence type="predicted"/>
<protein>
    <submittedName>
        <fullName evidence="1">Uncharacterized protein</fullName>
    </submittedName>
</protein>
<dbReference type="AlphaFoldDB" id="A0A0G0PIW7"/>